<reference evidence="4" key="1">
    <citation type="submission" date="2019-06" db="EMBL/GenBank/DDBJ databases">
        <authorList>
            <person name="Zheng W."/>
        </authorList>
    </citation>
    <scope>NUCLEOTIDE SEQUENCE</scope>
    <source>
        <strain evidence="4">QDHG01</strain>
    </source>
</reference>
<evidence type="ECO:0000256" key="1">
    <source>
        <dbReference type="ARBA" id="ARBA00022737"/>
    </source>
</evidence>
<dbReference type="EMBL" id="RRYP01006739">
    <property type="protein sequence ID" value="TNV80986.1"/>
    <property type="molecule type" value="Genomic_DNA"/>
</dbReference>
<feature type="region of interest" description="Disordered" evidence="3">
    <location>
        <begin position="509"/>
        <end position="577"/>
    </location>
</feature>
<dbReference type="OrthoDB" id="300422at2759"/>
<dbReference type="Pfam" id="PF02493">
    <property type="entry name" value="MORN"/>
    <property type="match status" value="3"/>
</dbReference>
<dbReference type="InterPro" id="IPR003409">
    <property type="entry name" value="MORN"/>
</dbReference>
<dbReference type="PANTHER" id="PTHR23084">
    <property type="entry name" value="PHOSPHATIDYLINOSITOL-4-PHOSPHATE 5-KINASE RELATED"/>
    <property type="match status" value="1"/>
</dbReference>
<keyword evidence="2" id="KW-0175">Coiled coil</keyword>
<feature type="compositionally biased region" description="Polar residues" evidence="3">
    <location>
        <begin position="278"/>
        <end position="294"/>
    </location>
</feature>
<dbReference type="Proteomes" id="UP000785679">
    <property type="component" value="Unassembled WGS sequence"/>
</dbReference>
<keyword evidence="1" id="KW-0677">Repeat</keyword>
<feature type="region of interest" description="Disordered" evidence="3">
    <location>
        <begin position="276"/>
        <end position="295"/>
    </location>
</feature>
<gene>
    <name evidence="4" type="ORF">FGO68_gene10302</name>
</gene>
<name>A0A8J8NST4_HALGN</name>
<keyword evidence="5" id="KW-1185">Reference proteome</keyword>
<dbReference type="SMART" id="SM00698">
    <property type="entry name" value="MORN"/>
    <property type="match status" value="3"/>
</dbReference>
<sequence>MDNRSKKKNLSEILSTILQERKTDCKCGSGRKVRFYCDEVNCNAHKDDIYSCDDCFTETMLEPVKHRILPLSSLQTQFEKRWPKFHQDLEQQIAEIFASHPQKEAYPHLERFSNNGEAFSGRCLSKDLERLQKFQEEISGFIAKYECWISNGQIEKLRGLNRKQEKLQETVNKYLGCVASINKPDKIQENYKESIICCPIPPALDGLSAAKAVLQMKVMVGNSSIEETKDKDELAQAQAKLSYIISLFGSIEGAAQFINRFLELEQRVSQLERMKSVDYSSRPSQPVRNQNILDNYSEPLYETMKNRRKPSQNSQEESIHQASEDNASYADLKLDESLIKDNQEQILSSNHLAATQETLDFIRNQLQEQLKNISEQSQKQWNDFSTTEEWKQNIQQLYEHEDTDRELNWVEFHGVNREDGQPQLLPGRYFGQVLDGKKDGYGILLCTDEKGRAHFYAYQWKEDSPVNQGTLIIFGQHLQKYNGALDKSFLQTGHGSLHADDEYEGEWKKGKFHGKGKKTQKDGSSFEGAWKKGQKHGFGIETDADGISCEGKWKKNQKVGDLKYHEKEENQADRQVQ</sequence>
<dbReference type="AlphaFoldDB" id="A0A8J8NST4"/>
<evidence type="ECO:0000313" key="5">
    <source>
        <dbReference type="Proteomes" id="UP000785679"/>
    </source>
</evidence>
<evidence type="ECO:0008006" key="6">
    <source>
        <dbReference type="Google" id="ProtNLM"/>
    </source>
</evidence>
<evidence type="ECO:0000256" key="3">
    <source>
        <dbReference type="SAM" id="MobiDB-lite"/>
    </source>
</evidence>
<feature type="coiled-coil region" evidence="2">
    <location>
        <begin position="352"/>
        <end position="379"/>
    </location>
</feature>
<feature type="compositionally biased region" description="Basic and acidic residues" evidence="3">
    <location>
        <begin position="558"/>
        <end position="577"/>
    </location>
</feature>
<feature type="region of interest" description="Disordered" evidence="3">
    <location>
        <begin position="304"/>
        <end position="324"/>
    </location>
</feature>
<dbReference type="SUPFAM" id="SSF82185">
    <property type="entry name" value="Histone H3 K4-specific methyltransferase SET7/9 N-terminal domain"/>
    <property type="match status" value="1"/>
</dbReference>
<evidence type="ECO:0000256" key="2">
    <source>
        <dbReference type="SAM" id="Coils"/>
    </source>
</evidence>
<accession>A0A8J8NST4</accession>
<dbReference type="PANTHER" id="PTHR23084:SF263">
    <property type="entry name" value="MORN REPEAT-CONTAINING PROTEIN 1"/>
    <property type="match status" value="1"/>
</dbReference>
<protein>
    <recommendedName>
        <fullName evidence="6">MORN repeat protein</fullName>
    </recommendedName>
</protein>
<organism evidence="4 5">
    <name type="scientific">Halteria grandinella</name>
    <dbReference type="NCBI Taxonomy" id="5974"/>
    <lineage>
        <taxon>Eukaryota</taxon>
        <taxon>Sar</taxon>
        <taxon>Alveolata</taxon>
        <taxon>Ciliophora</taxon>
        <taxon>Intramacronucleata</taxon>
        <taxon>Spirotrichea</taxon>
        <taxon>Stichotrichia</taxon>
        <taxon>Sporadotrichida</taxon>
        <taxon>Halteriidae</taxon>
        <taxon>Halteria</taxon>
    </lineage>
</organism>
<evidence type="ECO:0000313" key="4">
    <source>
        <dbReference type="EMBL" id="TNV80986.1"/>
    </source>
</evidence>
<comment type="caution">
    <text evidence="4">The sequence shown here is derived from an EMBL/GenBank/DDBJ whole genome shotgun (WGS) entry which is preliminary data.</text>
</comment>
<proteinExistence type="predicted"/>
<dbReference type="Gene3D" id="2.20.110.10">
    <property type="entry name" value="Histone H3 K4-specific methyltransferase SET7/9 N-terminal domain"/>
    <property type="match status" value="1"/>
</dbReference>